<sequence>MFVGARGVILDDQNRLLLIQRSDNLHWAMPAGAMELGETMEQCAIRETFEETGLTATSLTPFSFHSAITFTNGYGHTYQQILMSFRIHTWTGELLRQTDESVDAGFFPLDALPGRRSMIIEETLADLESFEKTGRLVLK</sequence>
<dbReference type="PANTHER" id="PTHR43046">
    <property type="entry name" value="GDP-MANNOSE MANNOSYL HYDROLASE"/>
    <property type="match status" value="1"/>
</dbReference>
<dbReference type="InterPro" id="IPR020476">
    <property type="entry name" value="Nudix_hydrolase"/>
</dbReference>
<dbReference type="Gene3D" id="3.90.79.10">
    <property type="entry name" value="Nucleoside Triphosphate Pyrophosphohydrolase"/>
    <property type="match status" value="1"/>
</dbReference>
<dbReference type="AlphaFoldDB" id="F6K109"/>
<keyword evidence="2 3" id="KW-0378">Hydrolase</keyword>
<proteinExistence type="inferred from homology"/>
<feature type="domain" description="Nudix hydrolase" evidence="4">
    <location>
        <begin position="1"/>
        <end position="132"/>
    </location>
</feature>
<dbReference type="InterPro" id="IPR020084">
    <property type="entry name" value="NUDIX_hydrolase_CS"/>
</dbReference>
<evidence type="ECO:0000259" key="4">
    <source>
        <dbReference type="PROSITE" id="PS51462"/>
    </source>
</evidence>
<accession>F6K109</accession>
<protein>
    <submittedName>
        <fullName evidence="5">NUDIX hydrolase</fullName>
    </submittedName>
</protein>
<dbReference type="InterPro" id="IPR015797">
    <property type="entry name" value="NUDIX_hydrolase-like_dom_sf"/>
</dbReference>
<dbReference type="GO" id="GO:0016787">
    <property type="term" value="F:hydrolase activity"/>
    <property type="evidence" value="ECO:0007669"/>
    <property type="project" value="UniProtKB-KW"/>
</dbReference>
<evidence type="ECO:0000313" key="5">
    <source>
        <dbReference type="EMBL" id="AEE65511.1"/>
    </source>
</evidence>
<dbReference type="SUPFAM" id="SSF55811">
    <property type="entry name" value="Nudix"/>
    <property type="match status" value="1"/>
</dbReference>
<dbReference type="Pfam" id="PF00293">
    <property type="entry name" value="NUDIX"/>
    <property type="match status" value="1"/>
</dbReference>
<dbReference type="PRINTS" id="PR00502">
    <property type="entry name" value="NUDIXFAMILY"/>
</dbReference>
<evidence type="ECO:0000256" key="3">
    <source>
        <dbReference type="RuleBase" id="RU003476"/>
    </source>
</evidence>
<dbReference type="PROSITE" id="PS00893">
    <property type="entry name" value="NUDIX_BOX"/>
    <property type="match status" value="1"/>
</dbReference>
<evidence type="ECO:0000256" key="2">
    <source>
        <dbReference type="ARBA" id="ARBA00022801"/>
    </source>
</evidence>
<dbReference type="PROSITE" id="PS51462">
    <property type="entry name" value="NUDIX"/>
    <property type="match status" value="1"/>
</dbReference>
<dbReference type="PANTHER" id="PTHR43046:SF2">
    <property type="entry name" value="8-OXO-DGTP DIPHOSPHATASE-RELATED"/>
    <property type="match status" value="1"/>
</dbReference>
<dbReference type="EMBL" id="HM193369">
    <property type="protein sequence ID" value="AEE65511.1"/>
    <property type="molecule type" value="Genomic_DNA"/>
</dbReference>
<comment type="similarity">
    <text evidence="3">Belongs to the Nudix hydrolase family.</text>
</comment>
<reference evidence="5" key="1">
    <citation type="submission" date="2010-05" db="EMBL/GenBank/DDBJ databases">
        <title>Fluostatin gene cluster.</title>
        <authorList>
            <person name="Feng Z."/>
            <person name="Brady S.F."/>
        </authorList>
    </citation>
    <scope>NUCLEOTIDE SEQUENCE</scope>
</reference>
<comment type="cofactor">
    <cofactor evidence="1">
        <name>Mg(2+)</name>
        <dbReference type="ChEBI" id="CHEBI:18420"/>
    </cofactor>
</comment>
<organism evidence="5">
    <name type="scientific">uncultured bacterium BAC AB649/1850</name>
    <dbReference type="NCBI Taxonomy" id="1037453"/>
    <lineage>
        <taxon>Bacteria</taxon>
        <taxon>environmental samples</taxon>
    </lineage>
</organism>
<dbReference type="InterPro" id="IPR000086">
    <property type="entry name" value="NUDIX_hydrolase_dom"/>
</dbReference>
<evidence type="ECO:0000256" key="1">
    <source>
        <dbReference type="ARBA" id="ARBA00001946"/>
    </source>
</evidence>
<name>F6K109_9BACT</name>